<dbReference type="InterPro" id="IPR015943">
    <property type="entry name" value="WD40/YVTN_repeat-like_dom_sf"/>
</dbReference>
<dbReference type="Proteomes" id="UP000309128">
    <property type="component" value="Unassembled WGS sequence"/>
</dbReference>
<gene>
    <name evidence="2" type="ORF">ETD86_17330</name>
</gene>
<evidence type="ECO:0000256" key="1">
    <source>
        <dbReference type="SAM" id="SignalP"/>
    </source>
</evidence>
<dbReference type="InterPro" id="IPR006311">
    <property type="entry name" value="TAT_signal"/>
</dbReference>
<sequence>MLTRRSLLAAAILAPGAALIPTPARAVSVTPLGSPLQDVTLVGGAMAPGPHGKKVLWSVATGEPAKLNAVDPATAKTVLTQPLTGSPGAYAVVATRDGTLYVGTYDTGSLYRRKPGPDSTPENLGRPLPSEHYIWRLAIDDEDRLYGGTYPGGRVFRYDHRTGRVRDYGQLLPGLQYVRSIAVWGSYIYAGTLPDAHVIAIHKDTGAKRELPLPEGLGDGTGQLVNDLNAYAGKLYARFGTAINGKLGVYDISAGKWVDLIDGVAGLDVSSPGRRGEVYFTRNNRLTRYQPRTGKLTAVGPDIMGRVANNRGIGWADLGTRDWPGETVTGLLWRGALFRHNPITGRGELVQTDVPGDPVLILTLHAGQSGTVYAGGFLSGFAEIDPGTGQADYHSFGQIESIREIGGAVWIGGYPDSRLYRYDPSLPWSSPEYAPGPPGTADNPVKITDLKAQHQVRIRAMTDAGTDLAYGTMPDGTTLNGALVIVDKTTLAAAVHLPVVTDQSIVSLAYQDGTIVGGTSIHGGYSTPTPTQPEARLFGWTVSAGKTFEMTPVPGAPAIPALLQDSTGLLWGLADGQLFAFDVASRQVVHRLQLAPDTGSTAGELARPAADGRIYALVQRHLLFEIDLAGRTGKLLLDRPAQNLAVHPDGRIFLAEDTVLTRVE</sequence>
<dbReference type="RefSeq" id="WP_138667186.1">
    <property type="nucleotide sequence ID" value="NZ_VCKY01000051.1"/>
</dbReference>
<dbReference type="EMBL" id="VCKY01000051">
    <property type="protein sequence ID" value="TMR20885.1"/>
    <property type="molecule type" value="Genomic_DNA"/>
</dbReference>
<comment type="caution">
    <text evidence="2">The sequence shown here is derived from an EMBL/GenBank/DDBJ whole genome shotgun (WGS) entry which is preliminary data.</text>
</comment>
<dbReference type="AlphaFoldDB" id="A0A5S4FJT5"/>
<dbReference type="Gene3D" id="2.130.10.10">
    <property type="entry name" value="YVTN repeat-like/Quinoprotein amine dehydrogenase"/>
    <property type="match status" value="2"/>
</dbReference>
<protein>
    <recommendedName>
        <fullName evidence="4">PQQ-like beta-propeller repeat protein</fullName>
    </recommendedName>
</protein>
<feature type="chain" id="PRO_5024285678" description="PQQ-like beta-propeller repeat protein" evidence="1">
    <location>
        <begin position="27"/>
        <end position="664"/>
    </location>
</feature>
<evidence type="ECO:0000313" key="2">
    <source>
        <dbReference type="EMBL" id="TMR20885.1"/>
    </source>
</evidence>
<feature type="signal peptide" evidence="1">
    <location>
        <begin position="1"/>
        <end position="26"/>
    </location>
</feature>
<proteinExistence type="predicted"/>
<organism evidence="2 3">
    <name type="scientific">Nonomuraea turkmeniaca</name>
    <dbReference type="NCBI Taxonomy" id="103838"/>
    <lineage>
        <taxon>Bacteria</taxon>
        <taxon>Bacillati</taxon>
        <taxon>Actinomycetota</taxon>
        <taxon>Actinomycetes</taxon>
        <taxon>Streptosporangiales</taxon>
        <taxon>Streptosporangiaceae</taxon>
        <taxon>Nonomuraea</taxon>
    </lineage>
</organism>
<dbReference type="SUPFAM" id="SSF50998">
    <property type="entry name" value="Quinoprotein alcohol dehydrogenase-like"/>
    <property type="match status" value="1"/>
</dbReference>
<accession>A0A5S4FJT5</accession>
<keyword evidence="1" id="KW-0732">Signal</keyword>
<evidence type="ECO:0008006" key="4">
    <source>
        <dbReference type="Google" id="ProtNLM"/>
    </source>
</evidence>
<reference evidence="2 3" key="1">
    <citation type="submission" date="2019-05" db="EMBL/GenBank/DDBJ databases">
        <title>Draft genome sequence of Nonomuraea turkmeniaca DSM 43926.</title>
        <authorList>
            <person name="Saricaoglu S."/>
            <person name="Isik K."/>
        </authorList>
    </citation>
    <scope>NUCLEOTIDE SEQUENCE [LARGE SCALE GENOMIC DNA]</scope>
    <source>
        <strain evidence="2 3">DSM 43926</strain>
    </source>
</reference>
<evidence type="ECO:0000313" key="3">
    <source>
        <dbReference type="Proteomes" id="UP000309128"/>
    </source>
</evidence>
<dbReference type="InterPro" id="IPR011047">
    <property type="entry name" value="Quinoprotein_ADH-like_sf"/>
</dbReference>
<dbReference type="PROSITE" id="PS51318">
    <property type="entry name" value="TAT"/>
    <property type="match status" value="1"/>
</dbReference>
<name>A0A5S4FJT5_9ACTN</name>
<dbReference type="OrthoDB" id="57332at2"/>
<keyword evidence="3" id="KW-1185">Reference proteome</keyword>